<reference evidence="15" key="2">
    <citation type="submission" date="2010-05" db="EMBL/GenBank/DDBJ databases">
        <authorList>
            <person name="Almeida L.G."/>
            <person name="Nicolas M.F."/>
            <person name="Souza R.C."/>
            <person name="Vasconcelos A.T.R."/>
        </authorList>
    </citation>
    <scope>NUCLEOTIDE SEQUENCE</scope>
</reference>
<dbReference type="FunFam" id="3.30.160.60:FF:000446">
    <property type="entry name" value="Zinc finger protein"/>
    <property type="match status" value="2"/>
</dbReference>
<feature type="binding site" evidence="11">
    <location>
        <position position="5"/>
    </location>
    <ligand>
        <name>Zn(2+)</name>
        <dbReference type="ChEBI" id="CHEBI:29105"/>
    </ligand>
</feature>
<evidence type="ECO:0000256" key="3">
    <source>
        <dbReference type="ARBA" id="ARBA00022737"/>
    </source>
</evidence>
<feature type="domain" description="C2H2-type" evidence="13">
    <location>
        <begin position="398"/>
        <end position="425"/>
    </location>
</feature>
<dbReference type="EnsemblMetazoa" id="ADAC008022-RA">
    <property type="protein sequence ID" value="ADAC008022-PA"/>
    <property type="gene ID" value="ADAC008022"/>
</dbReference>
<evidence type="ECO:0000256" key="6">
    <source>
        <dbReference type="ARBA" id="ARBA00023015"/>
    </source>
</evidence>
<feature type="domain" description="C2H2-type" evidence="13">
    <location>
        <begin position="162"/>
        <end position="189"/>
    </location>
</feature>
<dbReference type="eggNOG" id="KOG1721">
    <property type="taxonomic scope" value="Eukaryota"/>
</dbReference>
<feature type="domain" description="ZAD" evidence="14">
    <location>
        <begin position="3"/>
        <end position="75"/>
    </location>
</feature>
<dbReference type="GO" id="GO:0005634">
    <property type="term" value="C:nucleus"/>
    <property type="evidence" value="ECO:0007669"/>
    <property type="project" value="UniProtKB-SubCell"/>
</dbReference>
<keyword evidence="4 10" id="KW-0863">Zinc-finger</keyword>
<sequence length="452" mass="51117">MNILCGTCGEPNGGPGEMQSIANFSEIYFLLTSINVHESEVLAARSVCSDCQEKLQQLEQFRALCIRVHESLMQIAADETQAPDEKKDLRLESVSPSPDRDHTTEEKQLDTQSCDNDDEEVVTDAVEDESNNESSEVPTGKVCEALVEATTVPNRGRGIFLFACTKCEKKFKTQTRLNGHLREHQGLKPAVCEICGKEFIKWFNLKMHIRHKHTDEQQPKIPCDFPGCELTYTTVANMRKHRKSHDPNYLAPQPQQYICEQCGKSYTTAGALKAHTYSHTGDRPFACTMCEKKFVNSNKLRIHMMRHQGIKKYECPHCGMKKTTKNELRIHINHHTKERLSICSTCGQSFTSSGNLARHVRIVHRGIKAFKCPHCGQSFAKAETLKHHVMTHTGERPHACTECGKRFIQLVALRTHMKTHAKAMGTPALRYETTVKRDGQLCSDEDKINPIV</sequence>
<dbReference type="VEuPathDB" id="VectorBase:ADAR2_007771"/>
<dbReference type="STRING" id="43151.W5J8S4"/>
<feature type="domain" description="C2H2-type" evidence="13">
    <location>
        <begin position="190"/>
        <end position="218"/>
    </location>
</feature>
<dbReference type="PROSITE" id="PS00028">
    <property type="entry name" value="ZINC_FINGER_C2H2_1"/>
    <property type="match status" value="8"/>
</dbReference>
<reference evidence="16" key="4">
    <citation type="submission" date="2015-06" db="UniProtKB">
        <authorList>
            <consortium name="EnsemblMetazoa"/>
        </authorList>
    </citation>
    <scope>IDENTIFICATION</scope>
</reference>
<dbReference type="VEuPathDB" id="VectorBase:ADAC008022"/>
<feature type="region of interest" description="Disordered" evidence="12">
    <location>
        <begin position="78"/>
        <end position="138"/>
    </location>
</feature>
<evidence type="ECO:0000256" key="8">
    <source>
        <dbReference type="ARBA" id="ARBA00023163"/>
    </source>
</evidence>
<comment type="subcellular location">
    <subcellularLocation>
        <location evidence="1">Nucleus</location>
    </subcellularLocation>
</comment>
<dbReference type="PANTHER" id="PTHR24404">
    <property type="entry name" value="ZINC FINGER PROTEIN"/>
    <property type="match status" value="1"/>
</dbReference>
<dbReference type="GO" id="GO:0048729">
    <property type="term" value="P:tissue morphogenesis"/>
    <property type="evidence" value="ECO:0007669"/>
    <property type="project" value="UniProtKB-ARBA"/>
</dbReference>
<dbReference type="Proteomes" id="UP000000673">
    <property type="component" value="Unassembled WGS sequence"/>
</dbReference>
<dbReference type="Gene3D" id="3.30.160.60">
    <property type="entry name" value="Classic Zinc Finger"/>
    <property type="match status" value="7"/>
</dbReference>
<dbReference type="AlphaFoldDB" id="W5J8S4"/>
<feature type="domain" description="C2H2-type" evidence="13">
    <location>
        <begin position="313"/>
        <end position="340"/>
    </location>
</feature>
<feature type="domain" description="C2H2-type" evidence="13">
    <location>
        <begin position="285"/>
        <end position="312"/>
    </location>
</feature>
<keyword evidence="6" id="KW-0805">Transcription regulation</keyword>
<organism evidence="15">
    <name type="scientific">Anopheles darlingi</name>
    <name type="common">Mosquito</name>
    <dbReference type="NCBI Taxonomy" id="43151"/>
    <lineage>
        <taxon>Eukaryota</taxon>
        <taxon>Metazoa</taxon>
        <taxon>Ecdysozoa</taxon>
        <taxon>Arthropoda</taxon>
        <taxon>Hexapoda</taxon>
        <taxon>Insecta</taxon>
        <taxon>Pterygota</taxon>
        <taxon>Neoptera</taxon>
        <taxon>Endopterygota</taxon>
        <taxon>Diptera</taxon>
        <taxon>Nematocera</taxon>
        <taxon>Culicoidea</taxon>
        <taxon>Culicidae</taxon>
        <taxon>Anophelinae</taxon>
        <taxon>Anopheles</taxon>
    </lineage>
</organism>
<dbReference type="InterPro" id="IPR013087">
    <property type="entry name" value="Znf_C2H2_type"/>
</dbReference>
<feature type="binding site" evidence="11">
    <location>
        <position position="51"/>
    </location>
    <ligand>
        <name>Zn(2+)</name>
        <dbReference type="ChEBI" id="CHEBI:29105"/>
    </ligand>
</feature>
<keyword evidence="9" id="KW-0539">Nucleus</keyword>
<keyword evidence="8" id="KW-0804">Transcription</keyword>
<feature type="binding site" evidence="11">
    <location>
        <position position="8"/>
    </location>
    <ligand>
        <name>Zn(2+)</name>
        <dbReference type="ChEBI" id="CHEBI:29105"/>
    </ligand>
</feature>
<evidence type="ECO:0000256" key="12">
    <source>
        <dbReference type="SAM" id="MobiDB-lite"/>
    </source>
</evidence>
<accession>W5J8S4</accession>
<gene>
    <name evidence="15" type="ORF">AND_008022</name>
</gene>
<dbReference type="SUPFAM" id="SSF57667">
    <property type="entry name" value="beta-beta-alpha zinc fingers"/>
    <property type="match status" value="5"/>
</dbReference>
<proteinExistence type="predicted"/>
<dbReference type="FunCoup" id="W5J8S4">
    <property type="interactions" value="716"/>
</dbReference>
<keyword evidence="3" id="KW-0677">Repeat</keyword>
<name>W5J8S4_ANODA</name>
<evidence type="ECO:0000256" key="5">
    <source>
        <dbReference type="ARBA" id="ARBA00022833"/>
    </source>
</evidence>
<feature type="compositionally biased region" description="Acidic residues" evidence="12">
    <location>
        <begin position="115"/>
        <end position="131"/>
    </location>
</feature>
<dbReference type="FunFam" id="3.30.160.60:FF:000100">
    <property type="entry name" value="Zinc finger 45-like"/>
    <property type="match status" value="2"/>
</dbReference>
<dbReference type="EMBL" id="ADMH02001949">
    <property type="protein sequence ID" value="ETN60361.1"/>
    <property type="molecule type" value="Genomic_DNA"/>
</dbReference>
<evidence type="ECO:0000259" key="14">
    <source>
        <dbReference type="PROSITE" id="PS51915"/>
    </source>
</evidence>
<keyword evidence="7" id="KW-0238">DNA-binding</keyword>
<dbReference type="GO" id="GO:0048598">
    <property type="term" value="P:embryonic morphogenesis"/>
    <property type="evidence" value="ECO:0007669"/>
    <property type="project" value="UniProtKB-ARBA"/>
</dbReference>
<keyword evidence="2 11" id="KW-0479">Metal-binding</keyword>
<feature type="domain" description="C2H2-type" evidence="13">
    <location>
        <begin position="341"/>
        <end position="369"/>
    </location>
</feature>
<feature type="binding site" evidence="11">
    <location>
        <position position="48"/>
    </location>
    <ligand>
        <name>Zn(2+)</name>
        <dbReference type="ChEBI" id="CHEBI:29105"/>
    </ligand>
</feature>
<evidence type="ECO:0000256" key="9">
    <source>
        <dbReference type="ARBA" id="ARBA00023242"/>
    </source>
</evidence>
<dbReference type="SMART" id="SM00868">
    <property type="entry name" value="zf-AD"/>
    <property type="match status" value="1"/>
</dbReference>
<dbReference type="OMA" id="CHKMYRH"/>
<protein>
    <submittedName>
        <fullName evidence="15">Gastrula zinc finger protein XLCGF26.1</fullName>
    </submittedName>
</protein>
<keyword evidence="5 11" id="KW-0862">Zinc</keyword>
<dbReference type="GO" id="GO:0003700">
    <property type="term" value="F:DNA-binding transcription factor activity"/>
    <property type="evidence" value="ECO:0007669"/>
    <property type="project" value="TreeGrafter"/>
</dbReference>
<dbReference type="InterPro" id="IPR012934">
    <property type="entry name" value="Znf_AD"/>
</dbReference>
<dbReference type="Pfam" id="PF13912">
    <property type="entry name" value="zf-C2H2_6"/>
    <property type="match status" value="2"/>
</dbReference>
<dbReference type="InterPro" id="IPR036236">
    <property type="entry name" value="Znf_C2H2_sf"/>
</dbReference>
<dbReference type="FunFam" id="3.30.160.60:FF:000624">
    <property type="entry name" value="zinc finger protein 697"/>
    <property type="match status" value="1"/>
</dbReference>
<dbReference type="InterPro" id="IPR041697">
    <property type="entry name" value="Znf-C2H2_11"/>
</dbReference>
<evidence type="ECO:0000259" key="13">
    <source>
        <dbReference type="PROSITE" id="PS50157"/>
    </source>
</evidence>
<dbReference type="GO" id="GO:0000978">
    <property type="term" value="F:RNA polymerase II cis-regulatory region sequence-specific DNA binding"/>
    <property type="evidence" value="ECO:0007669"/>
    <property type="project" value="TreeGrafter"/>
</dbReference>
<keyword evidence="17" id="KW-1185">Reference proteome</keyword>
<feature type="compositionally biased region" description="Basic and acidic residues" evidence="12">
    <location>
        <begin position="98"/>
        <end position="109"/>
    </location>
</feature>
<dbReference type="SMART" id="SM00355">
    <property type="entry name" value="ZnF_C2H2"/>
    <property type="match status" value="9"/>
</dbReference>
<dbReference type="PANTHER" id="PTHR24404:SF110">
    <property type="entry name" value="C2H2-TYPE DOMAIN-CONTAINING PROTEIN"/>
    <property type="match status" value="1"/>
</dbReference>
<dbReference type="GO" id="GO:0006357">
    <property type="term" value="P:regulation of transcription by RNA polymerase II"/>
    <property type="evidence" value="ECO:0007669"/>
    <property type="project" value="TreeGrafter"/>
</dbReference>
<dbReference type="GO" id="GO:0008270">
    <property type="term" value="F:zinc ion binding"/>
    <property type="evidence" value="ECO:0007669"/>
    <property type="project" value="UniProtKB-UniRule"/>
</dbReference>
<evidence type="ECO:0000256" key="10">
    <source>
        <dbReference type="PROSITE-ProRule" id="PRU00042"/>
    </source>
</evidence>
<reference evidence="15" key="3">
    <citation type="journal article" date="2013" name="Nucleic Acids Res.">
        <title>The genome of Anopheles darlingi, the main neotropical malaria vector.</title>
        <authorList>
            <person name="Marinotti O."/>
            <person name="Cerqueira G.C."/>
            <person name="de Almeida L.G."/>
            <person name="Ferro M.I."/>
            <person name="Loreto E.L."/>
            <person name="Zaha A."/>
            <person name="Teixeira S.M."/>
            <person name="Wespiser A.R."/>
            <person name="Almeida E Silva A."/>
            <person name="Schlindwein A.D."/>
            <person name="Pacheco A.C."/>
            <person name="Silva A.L."/>
            <person name="Graveley B.R."/>
            <person name="Walenz B.P."/>
            <person name="Lima Bde A."/>
            <person name="Ribeiro C.A."/>
            <person name="Nunes-Silva C.G."/>
            <person name="de Carvalho C.R."/>
            <person name="Soares C.M."/>
            <person name="de Menezes C.B."/>
            <person name="Matiolli C."/>
            <person name="Caffrey D."/>
            <person name="Araujo D.A."/>
            <person name="de Oliveira D.M."/>
            <person name="Golenbock D."/>
            <person name="Grisard E.C."/>
            <person name="Fantinatti-Garboggini F."/>
            <person name="de Carvalho F.M."/>
            <person name="Barcellos F.G."/>
            <person name="Prosdocimi F."/>
            <person name="May G."/>
            <person name="Azevedo Junior G.M."/>
            <person name="Guimaraes G.M."/>
            <person name="Goldman G.H."/>
            <person name="Padilha I.Q."/>
            <person name="Batista Jda S."/>
            <person name="Ferro J.A."/>
            <person name="Ribeiro J.M."/>
            <person name="Fietto J.L."/>
            <person name="Dabbas K.M."/>
            <person name="Cerdeira L."/>
            <person name="Agnez-Lima L.F."/>
            <person name="Brocchi M."/>
            <person name="de Carvalho M.O."/>
            <person name="Teixeira Mde M."/>
            <person name="Diniz Maia Mde M."/>
            <person name="Goldman M.H."/>
            <person name="Cruz Schneider M.P."/>
            <person name="Felipe M.S."/>
            <person name="Hungria M."/>
            <person name="Nicolas M.F."/>
            <person name="Pereira M."/>
            <person name="Montes M.A."/>
            <person name="Cantao M.E."/>
            <person name="Vincentz M."/>
            <person name="Rafael M.S."/>
            <person name="Silverman N."/>
            <person name="Stoco P.H."/>
            <person name="Souza R.C."/>
            <person name="Vicentini R."/>
            <person name="Gazzinelli R.T."/>
            <person name="Neves Rde O."/>
            <person name="Silva R."/>
            <person name="Astolfi-Filho S."/>
            <person name="Maciel T.E."/>
            <person name="Urmenyi T.P."/>
            <person name="Tadei W.P."/>
            <person name="Camargo E.P."/>
            <person name="de Vasconcelos A.T."/>
        </authorList>
    </citation>
    <scope>NUCLEOTIDE SEQUENCE</scope>
</reference>
<evidence type="ECO:0000256" key="1">
    <source>
        <dbReference type="ARBA" id="ARBA00004123"/>
    </source>
</evidence>
<evidence type="ECO:0000256" key="7">
    <source>
        <dbReference type="ARBA" id="ARBA00023125"/>
    </source>
</evidence>
<dbReference type="Pfam" id="PF00096">
    <property type="entry name" value="zf-C2H2"/>
    <property type="match status" value="4"/>
</dbReference>
<dbReference type="Pfam" id="PF16622">
    <property type="entry name" value="zf-C2H2_11"/>
    <property type="match status" value="1"/>
</dbReference>
<evidence type="ECO:0000313" key="15">
    <source>
        <dbReference type="EMBL" id="ETN60361.1"/>
    </source>
</evidence>
<dbReference type="PROSITE" id="PS50157">
    <property type="entry name" value="ZINC_FINGER_C2H2_2"/>
    <property type="match status" value="8"/>
</dbReference>
<evidence type="ECO:0000256" key="4">
    <source>
        <dbReference type="ARBA" id="ARBA00022771"/>
    </source>
</evidence>
<feature type="domain" description="C2H2-type" evidence="13">
    <location>
        <begin position="257"/>
        <end position="284"/>
    </location>
</feature>
<evidence type="ECO:0000256" key="2">
    <source>
        <dbReference type="ARBA" id="ARBA00022723"/>
    </source>
</evidence>
<evidence type="ECO:0000313" key="16">
    <source>
        <dbReference type="EnsemblMetazoa" id="ADAC008022-PA"/>
    </source>
</evidence>
<dbReference type="Pfam" id="PF07776">
    <property type="entry name" value="zf-AD"/>
    <property type="match status" value="1"/>
</dbReference>
<dbReference type="HOGENOM" id="CLU_002678_2_4_1"/>
<evidence type="ECO:0000313" key="17">
    <source>
        <dbReference type="Proteomes" id="UP000000673"/>
    </source>
</evidence>
<dbReference type="InterPro" id="IPR050589">
    <property type="entry name" value="Ikaros_C2H2-ZF"/>
</dbReference>
<feature type="domain" description="C2H2-type" evidence="13">
    <location>
        <begin position="370"/>
        <end position="397"/>
    </location>
</feature>
<dbReference type="PROSITE" id="PS51915">
    <property type="entry name" value="ZAD"/>
    <property type="match status" value="1"/>
</dbReference>
<reference evidence="15 17" key="1">
    <citation type="journal article" date="2010" name="BMC Genomics">
        <title>Combination of measures distinguishes pre-miRNAs from other stem-loops in the genome of the newly sequenced Anopheles darlingi.</title>
        <authorList>
            <person name="Mendes N.D."/>
            <person name="Freitas A.T."/>
            <person name="Vasconcelos A.T."/>
            <person name="Sagot M.F."/>
        </authorList>
    </citation>
    <scope>NUCLEOTIDE SEQUENCE</scope>
</reference>
<evidence type="ECO:0000256" key="11">
    <source>
        <dbReference type="PROSITE-ProRule" id="PRU01263"/>
    </source>
</evidence>